<evidence type="ECO:0000259" key="1">
    <source>
        <dbReference type="Pfam" id="PF04993"/>
    </source>
</evidence>
<sequence length="210" mass="24476">MGNNYKKIIIHVLTEILQYNGKLISTKALFGGSGICYNNIIFGWFYNEQFYVRGHASYLSMMSELDMKPLILEVGIRNKLLQYYQVTNELWKNEAKLANIIHMVIETSQQDKLSKCQIKEARIKDLPNMTLSLERILFKAGVINIELLKQLGPFKVYYQLQQQNNNISQNILFSLYCALKGVHVAILTEEKKSQLINEYNAFLRNKNHYK</sequence>
<proteinExistence type="predicted"/>
<dbReference type="EMBL" id="JABURY010000006">
    <property type="protein sequence ID" value="MBC9129995.1"/>
    <property type="molecule type" value="Genomic_DNA"/>
</dbReference>
<dbReference type="PIRSF" id="PIRSF028788">
    <property type="entry name" value="TfoX_Sxy"/>
    <property type="match status" value="1"/>
</dbReference>
<dbReference type="Pfam" id="PF04994">
    <property type="entry name" value="TfoX_C"/>
    <property type="match status" value="1"/>
</dbReference>
<dbReference type="SUPFAM" id="SSF159894">
    <property type="entry name" value="YgaC/TfoX-N like"/>
    <property type="match status" value="1"/>
</dbReference>
<evidence type="ECO:0000259" key="2">
    <source>
        <dbReference type="Pfam" id="PF04994"/>
    </source>
</evidence>
<organism evidence="3 4">
    <name type="scientific">Frischella japonica</name>
    <dbReference type="NCBI Taxonomy" id="2741544"/>
    <lineage>
        <taxon>Bacteria</taxon>
        <taxon>Pseudomonadati</taxon>
        <taxon>Pseudomonadota</taxon>
        <taxon>Gammaproteobacteria</taxon>
        <taxon>Orbales</taxon>
        <taxon>Orbaceae</taxon>
        <taxon>Frischella</taxon>
    </lineage>
</organism>
<feature type="domain" description="TfoX N-terminal" evidence="1">
    <location>
        <begin position="24"/>
        <end position="104"/>
    </location>
</feature>
<dbReference type="Pfam" id="PF04993">
    <property type="entry name" value="TfoX_N"/>
    <property type="match status" value="1"/>
</dbReference>
<keyword evidence="4" id="KW-1185">Reference proteome</keyword>
<dbReference type="InterPro" id="IPR007077">
    <property type="entry name" value="TfoX_C"/>
</dbReference>
<dbReference type="RefSeq" id="WP_187754450.1">
    <property type="nucleotide sequence ID" value="NZ_JABURY010000006.1"/>
</dbReference>
<protein>
    <submittedName>
        <fullName evidence="3">TfoX/Sxy family DNA transformation protein</fullName>
    </submittedName>
</protein>
<dbReference type="Proteomes" id="UP000651208">
    <property type="component" value="Unassembled WGS sequence"/>
</dbReference>
<dbReference type="InterPro" id="IPR026256">
    <property type="entry name" value="TfoX-like_gammaprotbact"/>
</dbReference>
<dbReference type="PANTHER" id="PTHR36121">
    <property type="entry name" value="PROTEIN SXY"/>
    <property type="match status" value="1"/>
</dbReference>
<comment type="caution">
    <text evidence="3">The sequence shown here is derived from an EMBL/GenBank/DDBJ whole genome shotgun (WGS) entry which is preliminary data.</text>
</comment>
<feature type="domain" description="TfoX C-terminal" evidence="2">
    <location>
        <begin position="120"/>
        <end position="198"/>
    </location>
</feature>
<accession>A0ABR7QV38</accession>
<reference evidence="3 4" key="1">
    <citation type="submission" date="2020-06" db="EMBL/GenBank/DDBJ databases">
        <title>Frischella cerana isolated from Apis cerana gut homogenate.</title>
        <authorList>
            <person name="Wolter L.A."/>
            <person name="Suenami S."/>
            <person name="Miyazaki R."/>
        </authorList>
    </citation>
    <scope>NUCLEOTIDE SEQUENCE [LARGE SCALE GENOMIC DNA]</scope>
    <source>
        <strain evidence="3 4">Ac13</strain>
    </source>
</reference>
<dbReference type="InterPro" id="IPR047525">
    <property type="entry name" value="TfoX-like"/>
</dbReference>
<dbReference type="Gene3D" id="3.30.1460.30">
    <property type="entry name" value="YgaC/TfoX-N like chaperone"/>
    <property type="match status" value="1"/>
</dbReference>
<name>A0ABR7QV38_9GAMM</name>
<evidence type="ECO:0000313" key="4">
    <source>
        <dbReference type="Proteomes" id="UP000651208"/>
    </source>
</evidence>
<dbReference type="Gene3D" id="1.10.150.20">
    <property type="entry name" value="5' to 3' exonuclease, C-terminal subdomain"/>
    <property type="match status" value="1"/>
</dbReference>
<gene>
    <name evidence="3" type="ORF">FcAc13_01570</name>
</gene>
<dbReference type="InterPro" id="IPR007076">
    <property type="entry name" value="TfoX_N"/>
</dbReference>
<evidence type="ECO:0000313" key="3">
    <source>
        <dbReference type="EMBL" id="MBC9129995.1"/>
    </source>
</evidence>
<dbReference type="PANTHER" id="PTHR36121:SF1">
    <property type="entry name" value="PROTEIN SXY"/>
    <property type="match status" value="1"/>
</dbReference>